<gene>
    <name evidence="4" type="ORF">AWB83_01810</name>
</gene>
<proteinExistence type="inferred from homology"/>
<dbReference type="Gene3D" id="2.30.40.10">
    <property type="entry name" value="Urease, subunit C, domain 1"/>
    <property type="match status" value="1"/>
</dbReference>
<evidence type="ECO:0000259" key="3">
    <source>
        <dbReference type="Pfam" id="PF01979"/>
    </source>
</evidence>
<feature type="domain" description="Amidohydrolase-related" evidence="3">
    <location>
        <begin position="61"/>
        <end position="445"/>
    </location>
</feature>
<dbReference type="EMBL" id="FCOB02000007">
    <property type="protein sequence ID" value="SAK56884.1"/>
    <property type="molecule type" value="Genomic_DNA"/>
</dbReference>
<evidence type="ECO:0000313" key="4">
    <source>
        <dbReference type="EMBL" id="SAK56884.1"/>
    </source>
</evidence>
<organism evidence="4 5">
    <name type="scientific">Caballeronia ptereochthonis</name>
    <dbReference type="NCBI Taxonomy" id="1777144"/>
    <lineage>
        <taxon>Bacteria</taxon>
        <taxon>Pseudomonadati</taxon>
        <taxon>Pseudomonadota</taxon>
        <taxon>Betaproteobacteria</taxon>
        <taxon>Burkholderiales</taxon>
        <taxon>Burkholderiaceae</taxon>
        <taxon>Caballeronia</taxon>
    </lineage>
</organism>
<dbReference type="STRING" id="1777144.AWB83_01810"/>
<dbReference type="AlphaFoldDB" id="A0A158AGD1"/>
<reference evidence="4" key="1">
    <citation type="submission" date="2016-01" db="EMBL/GenBank/DDBJ databases">
        <authorList>
            <person name="Peeters C."/>
        </authorList>
    </citation>
    <scope>NUCLEOTIDE SEQUENCE [LARGE SCALE GENOMIC DNA]</scope>
    <source>
        <strain evidence="4">LMG 29326</strain>
    </source>
</reference>
<dbReference type="PANTHER" id="PTHR43794">
    <property type="entry name" value="AMINOHYDROLASE SSNA-RELATED"/>
    <property type="match status" value="1"/>
</dbReference>
<evidence type="ECO:0000256" key="1">
    <source>
        <dbReference type="ARBA" id="ARBA00006745"/>
    </source>
</evidence>
<dbReference type="InterPro" id="IPR006680">
    <property type="entry name" value="Amidohydro-rel"/>
</dbReference>
<evidence type="ECO:0000256" key="2">
    <source>
        <dbReference type="ARBA" id="ARBA00022801"/>
    </source>
</evidence>
<dbReference type="InterPro" id="IPR011059">
    <property type="entry name" value="Metal-dep_hydrolase_composite"/>
</dbReference>
<accession>A0A158AGD1</accession>
<dbReference type="SUPFAM" id="SSF51338">
    <property type="entry name" value="Composite domain of metallo-dependent hydrolases"/>
    <property type="match status" value="1"/>
</dbReference>
<keyword evidence="5" id="KW-1185">Reference proteome</keyword>
<sequence length="515" mass="57313">MSETLIVAGWIVNGAADRHKAEILRDAALYQRDGVIVEIGPRDAMEQKYRHALRLGSPDTVLMPGFVNSHHHVGLTPVQLGSPDYALELWFAGRMGAREIDLYLDTLYSAFEMIASGITTVQHIHGWRPGPLDAVHRAASRVLDAYRDLGMRASYSFAVRDQNLLVYEADDDFADRLPPDIGEKLRAHLRRFRIPLSDYLQLFDTLTRENEGHALTAIQLAPANLHWCSDDTLLALKEKSDAHGVPMHMHLVETAYQKEYARRRSGKTAVGHLADLGLLGPSLTLGHGVWLTEADIETIAHTGTCICHNCSSNLRLRSGVAPLNAFARHGVTVGMGLDEAGINEDRDMLQEMRLALNVHRTPGMDDDVPTCPQILRMASEDGARTTPFGARIGRLEEGRLADLVLMNWKTATWPYQDDDVPMLDALMMRAKTNAVDAVMIGGEVVYRDGRFTRVDRDAVLEDIARALSKPRTEDEIARRELGRAVFPHVKAFYDGYLTGERVAPPEPFYAPSSRV</sequence>
<dbReference type="SUPFAM" id="SSF51556">
    <property type="entry name" value="Metallo-dependent hydrolases"/>
    <property type="match status" value="1"/>
</dbReference>
<dbReference type="PANTHER" id="PTHR43794:SF11">
    <property type="entry name" value="AMIDOHYDROLASE-RELATED DOMAIN-CONTAINING PROTEIN"/>
    <property type="match status" value="1"/>
</dbReference>
<evidence type="ECO:0000313" key="5">
    <source>
        <dbReference type="Proteomes" id="UP000054978"/>
    </source>
</evidence>
<dbReference type="GO" id="GO:0016810">
    <property type="term" value="F:hydrolase activity, acting on carbon-nitrogen (but not peptide) bonds"/>
    <property type="evidence" value="ECO:0007669"/>
    <property type="project" value="InterPro"/>
</dbReference>
<dbReference type="RefSeq" id="WP_087044469.1">
    <property type="nucleotide sequence ID" value="NZ_FCOB02000007.1"/>
</dbReference>
<protein>
    <submittedName>
        <fullName evidence="4">Hydroxydechloroatrazine ethylaminohydrolase</fullName>
    </submittedName>
</protein>
<comment type="similarity">
    <text evidence="1">Belongs to the metallo-dependent hydrolases superfamily. ATZ/TRZ family.</text>
</comment>
<dbReference type="Gene3D" id="3.20.20.140">
    <property type="entry name" value="Metal-dependent hydrolases"/>
    <property type="match status" value="1"/>
</dbReference>
<name>A0A158AGD1_9BURK</name>
<dbReference type="InterPro" id="IPR032466">
    <property type="entry name" value="Metal_Hydrolase"/>
</dbReference>
<keyword evidence="2" id="KW-0378">Hydrolase</keyword>
<dbReference type="OrthoDB" id="9807210at2"/>
<dbReference type="Pfam" id="PF01979">
    <property type="entry name" value="Amidohydro_1"/>
    <property type="match status" value="1"/>
</dbReference>
<dbReference type="InterPro" id="IPR050287">
    <property type="entry name" value="MTA/SAH_deaminase"/>
</dbReference>
<dbReference type="Proteomes" id="UP000054978">
    <property type="component" value="Unassembled WGS sequence"/>
</dbReference>
<comment type="caution">
    <text evidence="4">The sequence shown here is derived from an EMBL/GenBank/DDBJ whole genome shotgun (WGS) entry which is preliminary data.</text>
</comment>